<comment type="caution">
    <text evidence="2">The sequence shown here is derived from an EMBL/GenBank/DDBJ whole genome shotgun (WGS) entry which is preliminary data.</text>
</comment>
<proteinExistence type="predicted"/>
<evidence type="ECO:0000313" key="3">
    <source>
        <dbReference type="Proteomes" id="UP000807353"/>
    </source>
</evidence>
<organism evidence="2 3">
    <name type="scientific">Collybia nuda</name>
    <dbReference type="NCBI Taxonomy" id="64659"/>
    <lineage>
        <taxon>Eukaryota</taxon>
        <taxon>Fungi</taxon>
        <taxon>Dikarya</taxon>
        <taxon>Basidiomycota</taxon>
        <taxon>Agaricomycotina</taxon>
        <taxon>Agaricomycetes</taxon>
        <taxon>Agaricomycetidae</taxon>
        <taxon>Agaricales</taxon>
        <taxon>Tricholomatineae</taxon>
        <taxon>Clitocybaceae</taxon>
        <taxon>Collybia</taxon>
    </lineage>
</organism>
<dbReference type="Proteomes" id="UP000807353">
    <property type="component" value="Unassembled WGS sequence"/>
</dbReference>
<accession>A0A9P6CQV1</accession>
<dbReference type="Pfam" id="PF25534">
    <property type="entry name" value="DUF7918"/>
    <property type="match status" value="1"/>
</dbReference>
<dbReference type="PANTHER" id="PTHR36223">
    <property type="entry name" value="BETA-LACTAMASE-TYPE TRANSPEPTIDASE FOLD DOMAIN CONTAINING PROTEIN"/>
    <property type="match status" value="1"/>
</dbReference>
<dbReference type="PANTHER" id="PTHR36223:SF1">
    <property type="entry name" value="TRANSCRIPTION ELONGATION FACTOR EAF N-TERMINAL DOMAIN-CONTAINING PROTEIN"/>
    <property type="match status" value="1"/>
</dbReference>
<feature type="non-terminal residue" evidence="2">
    <location>
        <position position="222"/>
    </location>
</feature>
<dbReference type="InterPro" id="IPR057678">
    <property type="entry name" value="DUF7918"/>
</dbReference>
<feature type="non-terminal residue" evidence="2">
    <location>
        <position position="1"/>
    </location>
</feature>
<name>A0A9P6CQV1_9AGAR</name>
<sequence length="222" mass="24848">LQLDDFTAWISLNGVAAEAYAIENSAVNSVTCWIASEAGTKFSVNWRNNTRNFAVQGAVSIDGIECDNHIMLDAHNYPNRPNAVGVCYARTSDYTCRDFMFSAIEVTDDDEYLHTLGRTYQFGTITLDLWRLQVVNVVTKPLEHQYGGPVLESQIVHERSKKAGTHHVKYGEEYASPPPVVDMVTGYKLDQAPCASFTFKYRPFAMLMANGIVPRPVPLFQD</sequence>
<dbReference type="EMBL" id="MU150230">
    <property type="protein sequence ID" value="KAF9469389.1"/>
    <property type="molecule type" value="Genomic_DNA"/>
</dbReference>
<evidence type="ECO:0000259" key="1">
    <source>
        <dbReference type="Pfam" id="PF25534"/>
    </source>
</evidence>
<keyword evidence="3" id="KW-1185">Reference proteome</keyword>
<gene>
    <name evidence="2" type="ORF">BDZ94DRAFT_1126573</name>
</gene>
<dbReference type="AlphaFoldDB" id="A0A9P6CQV1"/>
<reference evidence="2" key="1">
    <citation type="submission" date="2020-11" db="EMBL/GenBank/DDBJ databases">
        <authorList>
            <consortium name="DOE Joint Genome Institute"/>
            <person name="Ahrendt S."/>
            <person name="Riley R."/>
            <person name="Andreopoulos W."/>
            <person name="Labutti K."/>
            <person name="Pangilinan J."/>
            <person name="Ruiz-Duenas F.J."/>
            <person name="Barrasa J.M."/>
            <person name="Sanchez-Garcia M."/>
            <person name="Camarero S."/>
            <person name="Miyauchi S."/>
            <person name="Serrano A."/>
            <person name="Linde D."/>
            <person name="Babiker R."/>
            <person name="Drula E."/>
            <person name="Ayuso-Fernandez I."/>
            <person name="Pacheco R."/>
            <person name="Padilla G."/>
            <person name="Ferreira P."/>
            <person name="Barriuso J."/>
            <person name="Kellner H."/>
            <person name="Castanera R."/>
            <person name="Alfaro M."/>
            <person name="Ramirez L."/>
            <person name="Pisabarro A.G."/>
            <person name="Kuo A."/>
            <person name="Tritt A."/>
            <person name="Lipzen A."/>
            <person name="He G."/>
            <person name="Yan M."/>
            <person name="Ng V."/>
            <person name="Cullen D."/>
            <person name="Martin F."/>
            <person name="Rosso M.-N."/>
            <person name="Henrissat B."/>
            <person name="Hibbett D."/>
            <person name="Martinez A.T."/>
            <person name="Grigoriev I.V."/>
        </authorList>
    </citation>
    <scope>NUCLEOTIDE SEQUENCE</scope>
    <source>
        <strain evidence="2">CBS 247.69</strain>
    </source>
</reference>
<dbReference type="OrthoDB" id="3364132at2759"/>
<protein>
    <recommendedName>
        <fullName evidence="1">DUF7918 domain-containing protein</fullName>
    </recommendedName>
</protein>
<feature type="domain" description="DUF7918" evidence="1">
    <location>
        <begin position="10"/>
        <end position="215"/>
    </location>
</feature>
<evidence type="ECO:0000313" key="2">
    <source>
        <dbReference type="EMBL" id="KAF9469389.1"/>
    </source>
</evidence>